<protein>
    <submittedName>
        <fullName evidence="1">Uncharacterized protein</fullName>
    </submittedName>
</protein>
<dbReference type="EMBL" id="JAINUG010000018">
    <property type="protein sequence ID" value="KAJ8412681.1"/>
    <property type="molecule type" value="Genomic_DNA"/>
</dbReference>
<comment type="caution">
    <text evidence="1">The sequence shown here is derived from an EMBL/GenBank/DDBJ whole genome shotgun (WGS) entry which is preliminary data.</text>
</comment>
<sequence length="145" mass="15569">MKQVVLASRSISARCGQHRGSTGRLLSGLEGEVCDETPITHALTPAALPIPLPSVGQVDPGLLRTWGGLLGHEARQCVSVCCQSKTPKTFRPDLGSPSAHSSHLHWVFLNDEKNKDISLRLRRHQNSSLSPAPGLHNGIEQSCPA</sequence>
<dbReference type="AlphaFoldDB" id="A0AAD7T1L4"/>
<accession>A0AAD7T1L4</accession>
<evidence type="ECO:0000313" key="2">
    <source>
        <dbReference type="Proteomes" id="UP001221898"/>
    </source>
</evidence>
<dbReference type="Proteomes" id="UP001221898">
    <property type="component" value="Unassembled WGS sequence"/>
</dbReference>
<proteinExistence type="predicted"/>
<reference evidence="1" key="1">
    <citation type="journal article" date="2023" name="Science">
        <title>Genome structures resolve the early diversification of teleost fishes.</title>
        <authorList>
            <person name="Parey E."/>
            <person name="Louis A."/>
            <person name="Montfort J."/>
            <person name="Bouchez O."/>
            <person name="Roques C."/>
            <person name="Iampietro C."/>
            <person name="Lluch J."/>
            <person name="Castinel A."/>
            <person name="Donnadieu C."/>
            <person name="Desvignes T."/>
            <person name="Floi Bucao C."/>
            <person name="Jouanno E."/>
            <person name="Wen M."/>
            <person name="Mejri S."/>
            <person name="Dirks R."/>
            <person name="Jansen H."/>
            <person name="Henkel C."/>
            <person name="Chen W.J."/>
            <person name="Zahm M."/>
            <person name="Cabau C."/>
            <person name="Klopp C."/>
            <person name="Thompson A.W."/>
            <person name="Robinson-Rechavi M."/>
            <person name="Braasch I."/>
            <person name="Lecointre G."/>
            <person name="Bobe J."/>
            <person name="Postlethwait J.H."/>
            <person name="Berthelot C."/>
            <person name="Roest Crollius H."/>
            <person name="Guiguen Y."/>
        </authorList>
    </citation>
    <scope>NUCLEOTIDE SEQUENCE</scope>
    <source>
        <strain evidence="1">NC1722</strain>
    </source>
</reference>
<organism evidence="1 2">
    <name type="scientific">Aldrovandia affinis</name>
    <dbReference type="NCBI Taxonomy" id="143900"/>
    <lineage>
        <taxon>Eukaryota</taxon>
        <taxon>Metazoa</taxon>
        <taxon>Chordata</taxon>
        <taxon>Craniata</taxon>
        <taxon>Vertebrata</taxon>
        <taxon>Euteleostomi</taxon>
        <taxon>Actinopterygii</taxon>
        <taxon>Neopterygii</taxon>
        <taxon>Teleostei</taxon>
        <taxon>Notacanthiformes</taxon>
        <taxon>Halosauridae</taxon>
        <taxon>Aldrovandia</taxon>
    </lineage>
</organism>
<keyword evidence="2" id="KW-1185">Reference proteome</keyword>
<evidence type="ECO:0000313" key="1">
    <source>
        <dbReference type="EMBL" id="KAJ8412681.1"/>
    </source>
</evidence>
<gene>
    <name evidence="1" type="ORF">AAFF_G00116320</name>
</gene>
<name>A0AAD7T1L4_9TELE</name>